<dbReference type="AlphaFoldDB" id="D8M2K4"/>
<evidence type="ECO:0000313" key="3">
    <source>
        <dbReference type="Proteomes" id="UP000008312"/>
    </source>
</evidence>
<name>D8M2K4_BLAHO</name>
<feature type="chain" id="PRO_5003117704" description="Saposin B-type domain-containing protein" evidence="1">
    <location>
        <begin position="22"/>
        <end position="134"/>
    </location>
</feature>
<reference evidence="2" key="1">
    <citation type="submission" date="2010-02" db="EMBL/GenBank/DDBJ databases">
        <title>Sequencing and annotation of the Blastocystis hominis genome.</title>
        <authorList>
            <person name="Wincker P."/>
        </authorList>
    </citation>
    <scope>NUCLEOTIDE SEQUENCE</scope>
    <source>
        <strain evidence="2">Singapore isolate B</strain>
    </source>
</reference>
<dbReference type="Proteomes" id="UP000008312">
    <property type="component" value="Unassembled WGS sequence"/>
</dbReference>
<dbReference type="GeneID" id="24919520"/>
<feature type="signal peptide" evidence="1">
    <location>
        <begin position="1"/>
        <end position="21"/>
    </location>
</feature>
<proteinExistence type="predicted"/>
<organism evidence="2">
    <name type="scientific">Blastocystis hominis</name>
    <dbReference type="NCBI Taxonomy" id="12968"/>
    <lineage>
        <taxon>Eukaryota</taxon>
        <taxon>Sar</taxon>
        <taxon>Stramenopiles</taxon>
        <taxon>Bigyra</taxon>
        <taxon>Opalozoa</taxon>
        <taxon>Opalinata</taxon>
        <taxon>Blastocystidae</taxon>
        <taxon>Blastocystis</taxon>
    </lineage>
</organism>
<evidence type="ECO:0000313" key="2">
    <source>
        <dbReference type="EMBL" id="CBK22293.2"/>
    </source>
</evidence>
<dbReference type="InParanoid" id="D8M2K4"/>
<accession>D8M2K4</accession>
<keyword evidence="1" id="KW-0732">Signal</keyword>
<dbReference type="RefSeq" id="XP_012896341.1">
    <property type="nucleotide sequence ID" value="XM_013040887.1"/>
</dbReference>
<sequence>MFGKIGTSLFLLCFLIHAGVSNEYTCSEAEVISQKTKRCFSVSWVSANLIDRNLTDEDSFEPALLPFSYLNDRVEELLSFYSEGVELSKSCQILLTEFVCAEVHPRCVFVSPCNWILLHNTKMRHTGLCVNWIV</sequence>
<evidence type="ECO:0000256" key="1">
    <source>
        <dbReference type="SAM" id="SignalP"/>
    </source>
</evidence>
<gene>
    <name evidence="2" type="ORF">GSBLH_T00002343001</name>
</gene>
<dbReference type="EMBL" id="FN668649">
    <property type="protein sequence ID" value="CBK22293.2"/>
    <property type="molecule type" value="Genomic_DNA"/>
</dbReference>
<evidence type="ECO:0008006" key="4">
    <source>
        <dbReference type="Google" id="ProtNLM"/>
    </source>
</evidence>
<protein>
    <recommendedName>
        <fullName evidence="4">Saposin B-type domain-containing protein</fullName>
    </recommendedName>
</protein>
<keyword evidence="3" id="KW-1185">Reference proteome</keyword>